<sequence>MHLSALEQGRDIVFLHQIQPGPAGKSYGIAVAKLAGLPVRALKAAQKHLNGLENQAAANRPQLDISVPCRLKKEMNRMWTALWIKQRKNILKVYWQQPWKPRSRQPDPARSIVRTVPSERFVQIRILISVGGAASNHMENLWINFIAD</sequence>
<dbReference type="GO" id="GO:0005524">
    <property type="term" value="F:ATP binding"/>
    <property type="evidence" value="ECO:0007669"/>
    <property type="project" value="UniProtKB-KW"/>
</dbReference>
<keyword evidence="3" id="KW-0238">DNA-binding</keyword>
<gene>
    <name evidence="5" type="primary">mutS_5</name>
    <name evidence="5" type="ORF">NCTC11421_03368</name>
</gene>
<accession>A0A378W211</accession>
<evidence type="ECO:0000256" key="1">
    <source>
        <dbReference type="ARBA" id="ARBA00022741"/>
    </source>
</evidence>
<evidence type="ECO:0000313" key="5">
    <source>
        <dbReference type="EMBL" id="SUA25350.1"/>
    </source>
</evidence>
<organism evidence="5">
    <name type="scientific">Neisseria gonorrhoeae</name>
    <dbReference type="NCBI Taxonomy" id="485"/>
    <lineage>
        <taxon>Bacteria</taxon>
        <taxon>Pseudomonadati</taxon>
        <taxon>Pseudomonadota</taxon>
        <taxon>Betaproteobacteria</taxon>
        <taxon>Neisseriales</taxon>
        <taxon>Neisseriaceae</taxon>
        <taxon>Neisseria</taxon>
    </lineage>
</organism>
<dbReference type="AlphaFoldDB" id="A0A378W211"/>
<dbReference type="EMBL" id="UGRI01000001">
    <property type="protein sequence ID" value="SUA25350.1"/>
    <property type="molecule type" value="Genomic_DNA"/>
</dbReference>
<feature type="domain" description="DNA mismatch repair proteins mutS family" evidence="4">
    <location>
        <begin position="1"/>
        <end position="53"/>
    </location>
</feature>
<reference evidence="5" key="1">
    <citation type="submission" date="2018-06" db="EMBL/GenBank/DDBJ databases">
        <authorList>
            <consortium name="Pathogen Informatics"/>
            <person name="Doyle S."/>
        </authorList>
    </citation>
    <scope>NUCLEOTIDE SEQUENCE [LARGE SCALE GENOMIC DNA]</scope>
    <source>
        <strain evidence="5">NCTC11421</strain>
    </source>
</reference>
<dbReference type="GO" id="GO:0006298">
    <property type="term" value="P:mismatch repair"/>
    <property type="evidence" value="ECO:0007669"/>
    <property type="project" value="InterPro"/>
</dbReference>
<evidence type="ECO:0000256" key="3">
    <source>
        <dbReference type="ARBA" id="ARBA00023125"/>
    </source>
</evidence>
<dbReference type="Gene3D" id="3.40.50.300">
    <property type="entry name" value="P-loop containing nucleotide triphosphate hydrolases"/>
    <property type="match status" value="1"/>
</dbReference>
<name>A0A378W211_NEIGO</name>
<evidence type="ECO:0000256" key="2">
    <source>
        <dbReference type="ARBA" id="ARBA00022840"/>
    </source>
</evidence>
<dbReference type="Pfam" id="PF00488">
    <property type="entry name" value="MutS_V"/>
    <property type="match status" value="1"/>
</dbReference>
<protein>
    <submittedName>
        <fullName evidence="5">DNA mismatch repair protein MutS</fullName>
    </submittedName>
</protein>
<keyword evidence="1" id="KW-0547">Nucleotide-binding</keyword>
<proteinExistence type="predicted"/>
<dbReference type="InterPro" id="IPR027417">
    <property type="entry name" value="P-loop_NTPase"/>
</dbReference>
<evidence type="ECO:0000259" key="4">
    <source>
        <dbReference type="Pfam" id="PF00488"/>
    </source>
</evidence>
<keyword evidence="2" id="KW-0067">ATP-binding</keyword>
<dbReference type="GO" id="GO:0030983">
    <property type="term" value="F:mismatched DNA binding"/>
    <property type="evidence" value="ECO:0007669"/>
    <property type="project" value="InterPro"/>
</dbReference>
<dbReference type="InterPro" id="IPR000432">
    <property type="entry name" value="DNA_mismatch_repair_MutS_C"/>
</dbReference>